<gene>
    <name evidence="6" type="ORF">F4148_06530</name>
</gene>
<feature type="domain" description="NADH-ubiquinone oxidoreductase 51kDa subunit FMN-binding" evidence="5">
    <location>
        <begin position="203"/>
        <end position="278"/>
    </location>
</feature>
<dbReference type="PANTHER" id="PTHR43578">
    <property type="entry name" value="NADH-QUINONE OXIDOREDUCTASE SUBUNIT F"/>
    <property type="match status" value="1"/>
</dbReference>
<keyword evidence="1" id="KW-0004">4Fe-4S</keyword>
<dbReference type="InterPro" id="IPR041921">
    <property type="entry name" value="NuoE_N"/>
</dbReference>
<accession>A0A6B1FZE9</accession>
<protein>
    <recommendedName>
        <fullName evidence="5">NADH-ubiquinone oxidoreductase 51kDa subunit FMN-binding domain-containing protein</fullName>
    </recommendedName>
</protein>
<sequence>MTRQEQRSGGFTENIVVPDSDLALINRYRNEPGPLLPILHAFHNRDGFISPAAIEAIGKELRIPLADLYGTVTFYHHFAREDGGLQRPRVCTGPVCRQRGALEIVESLDGAEEMPCSGRCDDPVPLLIGHETFVVSPPLHTLQRRISSPMPVPNPGGREECVFAEIRQPERDSLDGYRRSGGYDALTQAVEKQNPTGVIDVLKESKLAGRGGAGFPTGMKWQFVREAPRAPKSIVCNADEGEPGCFKDRALMDHDPFAVIEGMTLAGYATGADRGFLY</sequence>
<dbReference type="SUPFAM" id="SSF142019">
    <property type="entry name" value="Nqo1 FMN-binding domain-like"/>
    <property type="match status" value="1"/>
</dbReference>
<evidence type="ECO:0000256" key="2">
    <source>
        <dbReference type="ARBA" id="ARBA00022723"/>
    </source>
</evidence>
<proteinExistence type="predicted"/>
<evidence type="ECO:0000256" key="1">
    <source>
        <dbReference type="ARBA" id="ARBA00022485"/>
    </source>
</evidence>
<dbReference type="Gene3D" id="3.40.50.11540">
    <property type="entry name" value="NADH-ubiquinone oxidoreductase 51kDa subunit"/>
    <property type="match status" value="1"/>
</dbReference>
<evidence type="ECO:0000256" key="4">
    <source>
        <dbReference type="ARBA" id="ARBA00023014"/>
    </source>
</evidence>
<dbReference type="EMBL" id="VYDA01000246">
    <property type="protein sequence ID" value="MYH61418.1"/>
    <property type="molecule type" value="Genomic_DNA"/>
</dbReference>
<dbReference type="GO" id="GO:0046872">
    <property type="term" value="F:metal ion binding"/>
    <property type="evidence" value="ECO:0007669"/>
    <property type="project" value="UniProtKB-KW"/>
</dbReference>
<dbReference type="AlphaFoldDB" id="A0A6B1FZE9"/>
<dbReference type="PANTHER" id="PTHR43578:SF3">
    <property type="entry name" value="NADH-QUINONE OXIDOREDUCTASE SUBUNIT F"/>
    <property type="match status" value="1"/>
</dbReference>
<reference evidence="6" key="1">
    <citation type="submission" date="2019-09" db="EMBL/GenBank/DDBJ databases">
        <title>Characterisation of the sponge microbiome using genome-centric metagenomics.</title>
        <authorList>
            <person name="Engelberts J.P."/>
            <person name="Robbins S.J."/>
            <person name="De Goeij J.M."/>
            <person name="Aranda M."/>
            <person name="Bell S.C."/>
            <person name="Webster N.S."/>
        </authorList>
    </citation>
    <scope>NUCLEOTIDE SEQUENCE</scope>
    <source>
        <strain evidence="6">SB0675_bin_29</strain>
    </source>
</reference>
<dbReference type="Gene3D" id="1.10.10.1590">
    <property type="entry name" value="NADH-quinone oxidoreductase subunit E"/>
    <property type="match status" value="1"/>
</dbReference>
<feature type="non-terminal residue" evidence="6">
    <location>
        <position position="278"/>
    </location>
</feature>
<dbReference type="SUPFAM" id="SSF52833">
    <property type="entry name" value="Thioredoxin-like"/>
    <property type="match status" value="1"/>
</dbReference>
<name>A0A6B1FZE9_9CHLR</name>
<dbReference type="InterPro" id="IPR011538">
    <property type="entry name" value="Nuo51_FMN-bd"/>
</dbReference>
<keyword evidence="3" id="KW-0408">Iron</keyword>
<dbReference type="Gene3D" id="6.10.250.1450">
    <property type="match status" value="1"/>
</dbReference>
<dbReference type="GO" id="GO:0051539">
    <property type="term" value="F:4 iron, 4 sulfur cluster binding"/>
    <property type="evidence" value="ECO:0007669"/>
    <property type="project" value="UniProtKB-KW"/>
</dbReference>
<keyword evidence="4" id="KW-0411">Iron-sulfur</keyword>
<keyword evidence="2" id="KW-0479">Metal-binding</keyword>
<comment type="caution">
    <text evidence="6">The sequence shown here is derived from an EMBL/GenBank/DDBJ whole genome shotgun (WGS) entry which is preliminary data.</text>
</comment>
<dbReference type="Pfam" id="PF01512">
    <property type="entry name" value="Complex1_51K"/>
    <property type="match status" value="1"/>
</dbReference>
<organism evidence="6">
    <name type="scientific">Caldilineaceae bacterium SB0675_bin_29</name>
    <dbReference type="NCBI Taxonomy" id="2605266"/>
    <lineage>
        <taxon>Bacteria</taxon>
        <taxon>Bacillati</taxon>
        <taxon>Chloroflexota</taxon>
        <taxon>Caldilineae</taxon>
        <taxon>Caldilineales</taxon>
        <taxon>Caldilineaceae</taxon>
    </lineage>
</organism>
<dbReference type="Pfam" id="PF01257">
    <property type="entry name" value="2Fe-2S_thioredx"/>
    <property type="match status" value="1"/>
</dbReference>
<dbReference type="InterPro" id="IPR036249">
    <property type="entry name" value="Thioredoxin-like_sf"/>
</dbReference>
<evidence type="ECO:0000313" key="6">
    <source>
        <dbReference type="EMBL" id="MYH61418.1"/>
    </source>
</evidence>
<dbReference type="InterPro" id="IPR037225">
    <property type="entry name" value="Nuo51_FMN-bd_sf"/>
</dbReference>
<evidence type="ECO:0000256" key="3">
    <source>
        <dbReference type="ARBA" id="ARBA00023004"/>
    </source>
</evidence>
<evidence type="ECO:0000259" key="5">
    <source>
        <dbReference type="Pfam" id="PF01512"/>
    </source>
</evidence>